<feature type="region of interest" description="Disordered" evidence="2">
    <location>
        <begin position="304"/>
        <end position="343"/>
    </location>
</feature>
<gene>
    <name evidence="4" type="ORF">HNQ40_002668</name>
</gene>
<evidence type="ECO:0000313" key="4">
    <source>
        <dbReference type="EMBL" id="MBB6430862.1"/>
    </source>
</evidence>
<dbReference type="RefSeq" id="WP_184678355.1">
    <property type="nucleotide sequence ID" value="NZ_JACHGY010000001.1"/>
</dbReference>
<feature type="compositionally biased region" description="Polar residues" evidence="2">
    <location>
        <begin position="304"/>
        <end position="323"/>
    </location>
</feature>
<evidence type="ECO:0000259" key="3">
    <source>
        <dbReference type="Pfam" id="PF02563"/>
    </source>
</evidence>
<accession>A0A7X0LLC2</accession>
<name>A0A7X0LLC2_9BACT</name>
<reference evidence="4 5" key="1">
    <citation type="submission" date="2020-08" db="EMBL/GenBank/DDBJ databases">
        <title>Genomic Encyclopedia of Type Strains, Phase IV (KMG-IV): sequencing the most valuable type-strain genomes for metagenomic binning, comparative biology and taxonomic classification.</title>
        <authorList>
            <person name="Goeker M."/>
        </authorList>
    </citation>
    <scope>NUCLEOTIDE SEQUENCE [LARGE SCALE GENOMIC DNA]</scope>
    <source>
        <strain evidence="4 5">DSM 103725</strain>
    </source>
</reference>
<dbReference type="EMBL" id="JACHGY010000001">
    <property type="protein sequence ID" value="MBB6430862.1"/>
    <property type="molecule type" value="Genomic_DNA"/>
</dbReference>
<proteinExistence type="predicted"/>
<comment type="caution">
    <text evidence="4">The sequence shown here is derived from an EMBL/GenBank/DDBJ whole genome shotgun (WGS) entry which is preliminary data.</text>
</comment>
<evidence type="ECO:0000313" key="5">
    <source>
        <dbReference type="Proteomes" id="UP000541810"/>
    </source>
</evidence>
<dbReference type="InterPro" id="IPR003715">
    <property type="entry name" value="Poly_export_N"/>
</dbReference>
<evidence type="ECO:0000256" key="1">
    <source>
        <dbReference type="ARBA" id="ARBA00022729"/>
    </source>
</evidence>
<organism evidence="4 5">
    <name type="scientific">Algisphaera agarilytica</name>
    <dbReference type="NCBI Taxonomy" id="1385975"/>
    <lineage>
        <taxon>Bacteria</taxon>
        <taxon>Pseudomonadati</taxon>
        <taxon>Planctomycetota</taxon>
        <taxon>Phycisphaerae</taxon>
        <taxon>Phycisphaerales</taxon>
        <taxon>Phycisphaeraceae</taxon>
        <taxon>Algisphaera</taxon>
    </lineage>
</organism>
<dbReference type="AlphaFoldDB" id="A0A7X0LLC2"/>
<dbReference type="InterPro" id="IPR049712">
    <property type="entry name" value="Poly_export"/>
</dbReference>
<dbReference type="GO" id="GO:0015159">
    <property type="term" value="F:polysaccharide transmembrane transporter activity"/>
    <property type="evidence" value="ECO:0007669"/>
    <property type="project" value="InterPro"/>
</dbReference>
<keyword evidence="1" id="KW-0732">Signal</keyword>
<dbReference type="Proteomes" id="UP000541810">
    <property type="component" value="Unassembled WGS sequence"/>
</dbReference>
<evidence type="ECO:0000256" key="2">
    <source>
        <dbReference type="SAM" id="MobiDB-lite"/>
    </source>
</evidence>
<dbReference type="PANTHER" id="PTHR33619:SF3">
    <property type="entry name" value="POLYSACCHARIDE EXPORT PROTEIN GFCE-RELATED"/>
    <property type="match status" value="1"/>
</dbReference>
<keyword evidence="5" id="KW-1185">Reference proteome</keyword>
<dbReference type="Pfam" id="PF02563">
    <property type="entry name" value="Poly_export"/>
    <property type="match status" value="1"/>
</dbReference>
<feature type="domain" description="Polysaccharide export protein N-terminal" evidence="3">
    <location>
        <begin position="25"/>
        <end position="85"/>
    </location>
</feature>
<protein>
    <submittedName>
        <fullName evidence="4">Protein involved in polysaccharide export with SLBB domain</fullName>
    </submittedName>
</protein>
<sequence>MLGCQPTQHTDFSAFVQEPRPTVVGQDYTVGVPDELVVTVMSDRGVEEIVQTLGPDGKLRLKGFGIVQAAGQTTTEITETLNEIAQTTDGIHSLAVRVQTFASQKVFVFGQVESTGGQAYHGTNSVLEVVAAAKPNLRADVRNVQVLRPSPDGEFRRQMTVDLDAMVRGGDTTLDVVLAEGDIVFVPPTALGSIGLTFQQLFGGTPQSAPQPEPAPREVAVMSSVELPEPEPAVVENIHRTDAQTLEELVALREALAELAHQLQETREADAAWLAAWEEKERQAELERSRSQVVFYPRTHLIHTSAQEEPSPHTTPTVYTTADVQRGGAGEDASPEGVRFWGP</sequence>
<dbReference type="PANTHER" id="PTHR33619">
    <property type="entry name" value="POLYSACCHARIDE EXPORT PROTEIN GFCE-RELATED"/>
    <property type="match status" value="1"/>
</dbReference>
<dbReference type="Gene3D" id="3.10.560.10">
    <property type="entry name" value="Outer membrane lipoprotein wza domain like"/>
    <property type="match status" value="1"/>
</dbReference>